<evidence type="ECO:0000313" key="2">
    <source>
        <dbReference type="Proteomes" id="UP000295818"/>
    </source>
</evidence>
<reference evidence="1 2" key="1">
    <citation type="journal article" date="2015" name="Stand. Genomic Sci.">
        <title>Genomic Encyclopedia of Bacterial and Archaeal Type Strains, Phase III: the genomes of soil and plant-associated and newly described type strains.</title>
        <authorList>
            <person name="Whitman W.B."/>
            <person name="Woyke T."/>
            <person name="Klenk H.P."/>
            <person name="Zhou Y."/>
            <person name="Lilburn T.G."/>
            <person name="Beck B.J."/>
            <person name="De Vos P."/>
            <person name="Vandamme P."/>
            <person name="Eisen J.A."/>
            <person name="Garrity G."/>
            <person name="Hugenholtz P."/>
            <person name="Kyrpides N.C."/>
        </authorList>
    </citation>
    <scope>NUCLEOTIDE SEQUENCE [LARGE SCALE GENOMIC DNA]</scope>
    <source>
        <strain evidence="1 2">VKM Ac-2538</strain>
    </source>
</reference>
<keyword evidence="2" id="KW-1185">Reference proteome</keyword>
<evidence type="ECO:0008006" key="3">
    <source>
        <dbReference type="Google" id="ProtNLM"/>
    </source>
</evidence>
<gene>
    <name evidence="1" type="ORF">EV644_101802</name>
</gene>
<protein>
    <recommendedName>
        <fullName evidence="3">Lipoprotein</fullName>
    </recommendedName>
</protein>
<dbReference type="EMBL" id="SLWM01000001">
    <property type="protein sequence ID" value="TCO32159.1"/>
    <property type="molecule type" value="Genomic_DNA"/>
</dbReference>
<comment type="caution">
    <text evidence="1">The sequence shown here is derived from an EMBL/GenBank/DDBJ whole genome shotgun (WGS) entry which is preliminary data.</text>
</comment>
<evidence type="ECO:0000313" key="1">
    <source>
        <dbReference type="EMBL" id="TCO32159.1"/>
    </source>
</evidence>
<organism evidence="1 2">
    <name type="scientific">Kribbella orskensis</name>
    <dbReference type="NCBI Taxonomy" id="2512216"/>
    <lineage>
        <taxon>Bacteria</taxon>
        <taxon>Bacillati</taxon>
        <taxon>Actinomycetota</taxon>
        <taxon>Actinomycetes</taxon>
        <taxon>Propionibacteriales</taxon>
        <taxon>Kribbellaceae</taxon>
        <taxon>Kribbella</taxon>
    </lineage>
</organism>
<proteinExistence type="predicted"/>
<dbReference type="Proteomes" id="UP000295818">
    <property type="component" value="Unassembled WGS sequence"/>
</dbReference>
<sequence length="248" mass="25950">MFTLVWWALALTPWTGGGIVRRHAPGVAAVLYVGVLGVGVLGLTGCGGNAGGTTTQVQVAPAAPTAAPKAVPSSSLAPLVVVPGGYLKGSAADPEQLSGPFTAELYLDTLSPMPAVDRALLLNASFTEGYQVFRVSPDRQKRFTLQLFRTGSRAKAADLRQGFWKQDVHSHSFAVPGVPGALTDARVEVVGSSDQMEAVAQTTFVVGTLVVDLTIRQTGSLQNTPIPDTALITTLAKQQKDRLSRKSG</sequence>
<name>A0ABY2BVR5_9ACTN</name>
<accession>A0ABY2BVR5</accession>